<organism evidence="1 2">
    <name type="scientific">Emiliania huxleyi (strain CCMP1516)</name>
    <dbReference type="NCBI Taxonomy" id="280463"/>
    <lineage>
        <taxon>Eukaryota</taxon>
        <taxon>Haptista</taxon>
        <taxon>Haptophyta</taxon>
        <taxon>Prymnesiophyceae</taxon>
        <taxon>Isochrysidales</taxon>
        <taxon>Noelaerhabdaceae</taxon>
        <taxon>Emiliania</taxon>
    </lineage>
</organism>
<dbReference type="AlphaFoldDB" id="A0A0D3HXU1"/>
<keyword evidence="2" id="KW-1185">Reference proteome</keyword>
<dbReference type="EnsemblProtists" id="EOD03826">
    <property type="protein sequence ID" value="EOD03826"/>
    <property type="gene ID" value="EMIHUDRAFT_250793"/>
</dbReference>
<dbReference type="GeneID" id="17249975"/>
<protein>
    <submittedName>
        <fullName evidence="1">Uncharacterized protein</fullName>
    </submittedName>
</protein>
<reference evidence="2" key="1">
    <citation type="journal article" date="2013" name="Nature">
        <title>Pan genome of the phytoplankton Emiliania underpins its global distribution.</title>
        <authorList>
            <person name="Read B.A."/>
            <person name="Kegel J."/>
            <person name="Klute M.J."/>
            <person name="Kuo A."/>
            <person name="Lefebvre S.C."/>
            <person name="Maumus F."/>
            <person name="Mayer C."/>
            <person name="Miller J."/>
            <person name="Monier A."/>
            <person name="Salamov A."/>
            <person name="Young J."/>
            <person name="Aguilar M."/>
            <person name="Claverie J.M."/>
            <person name="Frickenhaus S."/>
            <person name="Gonzalez K."/>
            <person name="Herman E.K."/>
            <person name="Lin Y.C."/>
            <person name="Napier J."/>
            <person name="Ogata H."/>
            <person name="Sarno A.F."/>
            <person name="Shmutz J."/>
            <person name="Schroeder D."/>
            <person name="de Vargas C."/>
            <person name="Verret F."/>
            <person name="von Dassow P."/>
            <person name="Valentin K."/>
            <person name="Van de Peer Y."/>
            <person name="Wheeler G."/>
            <person name="Dacks J.B."/>
            <person name="Delwiche C.F."/>
            <person name="Dyhrman S.T."/>
            <person name="Glockner G."/>
            <person name="John U."/>
            <person name="Richards T."/>
            <person name="Worden A.Z."/>
            <person name="Zhang X."/>
            <person name="Grigoriev I.V."/>
            <person name="Allen A.E."/>
            <person name="Bidle K."/>
            <person name="Borodovsky M."/>
            <person name="Bowler C."/>
            <person name="Brownlee C."/>
            <person name="Cock J.M."/>
            <person name="Elias M."/>
            <person name="Gladyshev V.N."/>
            <person name="Groth M."/>
            <person name="Guda C."/>
            <person name="Hadaegh A."/>
            <person name="Iglesias-Rodriguez M.D."/>
            <person name="Jenkins J."/>
            <person name="Jones B.M."/>
            <person name="Lawson T."/>
            <person name="Leese F."/>
            <person name="Lindquist E."/>
            <person name="Lobanov A."/>
            <person name="Lomsadze A."/>
            <person name="Malik S.B."/>
            <person name="Marsh M.E."/>
            <person name="Mackinder L."/>
            <person name="Mock T."/>
            <person name="Mueller-Roeber B."/>
            <person name="Pagarete A."/>
            <person name="Parker M."/>
            <person name="Probert I."/>
            <person name="Quesneville H."/>
            <person name="Raines C."/>
            <person name="Rensing S.A."/>
            <person name="Riano-Pachon D.M."/>
            <person name="Richier S."/>
            <person name="Rokitta S."/>
            <person name="Shiraiwa Y."/>
            <person name="Soanes D.M."/>
            <person name="van der Giezen M."/>
            <person name="Wahlund T.M."/>
            <person name="Williams B."/>
            <person name="Wilson W."/>
            <person name="Wolfe G."/>
            <person name="Wurch L.L."/>
        </authorList>
    </citation>
    <scope>NUCLEOTIDE SEQUENCE</scope>
</reference>
<evidence type="ECO:0000313" key="2">
    <source>
        <dbReference type="Proteomes" id="UP000013827"/>
    </source>
</evidence>
<sequence length="125" mass="12668">MLVTKCEGCNNINGPGECSNTCGDAAGLCSKCDGTLGTPGACCQKGEADDPPECSWVPDTSFLYDGYHTVSETDYIALVDNGDSTVTVSVVSSTVDVTFTSALEAATIFVLSPPPPAPPAAPSNG</sequence>
<reference evidence="1" key="2">
    <citation type="submission" date="2024-10" db="UniProtKB">
        <authorList>
            <consortium name="EnsemblProtists"/>
        </authorList>
    </citation>
    <scope>IDENTIFICATION</scope>
</reference>
<dbReference type="Proteomes" id="UP000013827">
    <property type="component" value="Unassembled WGS sequence"/>
</dbReference>
<proteinExistence type="predicted"/>
<dbReference type="RefSeq" id="XP_005756255.1">
    <property type="nucleotide sequence ID" value="XM_005756198.1"/>
</dbReference>
<dbReference type="PaxDb" id="2903-EOD03826"/>
<name>A0A0D3HXU1_EMIH1</name>
<dbReference type="KEGG" id="ehx:EMIHUDRAFT_250793"/>
<accession>A0A0D3HXU1</accession>
<dbReference type="HOGENOM" id="CLU_1996898_0_0_1"/>
<evidence type="ECO:0000313" key="1">
    <source>
        <dbReference type="EnsemblProtists" id="EOD03826"/>
    </source>
</evidence>